<protein>
    <submittedName>
        <fullName evidence="1">Uncharacterized protein</fullName>
    </submittedName>
</protein>
<reference evidence="1 2" key="1">
    <citation type="journal article" date="2022" name="DNA Res.">
        <title>Chromosomal-level genome assembly of the orchid tree Bauhinia variegata (Leguminosae; Cercidoideae) supports the allotetraploid origin hypothesis of Bauhinia.</title>
        <authorList>
            <person name="Zhong Y."/>
            <person name="Chen Y."/>
            <person name="Zheng D."/>
            <person name="Pang J."/>
            <person name="Liu Y."/>
            <person name="Luo S."/>
            <person name="Meng S."/>
            <person name="Qian L."/>
            <person name="Wei D."/>
            <person name="Dai S."/>
            <person name="Zhou R."/>
        </authorList>
    </citation>
    <scope>NUCLEOTIDE SEQUENCE [LARGE SCALE GENOMIC DNA]</scope>
    <source>
        <strain evidence="1">BV-YZ2020</strain>
    </source>
</reference>
<name>A0ACB9NHC6_BAUVA</name>
<accession>A0ACB9NHC6</accession>
<dbReference type="Proteomes" id="UP000828941">
    <property type="component" value="Chromosome 6"/>
</dbReference>
<proteinExistence type="predicted"/>
<organism evidence="1 2">
    <name type="scientific">Bauhinia variegata</name>
    <name type="common">Purple orchid tree</name>
    <name type="synonym">Phanera variegata</name>
    <dbReference type="NCBI Taxonomy" id="167791"/>
    <lineage>
        <taxon>Eukaryota</taxon>
        <taxon>Viridiplantae</taxon>
        <taxon>Streptophyta</taxon>
        <taxon>Embryophyta</taxon>
        <taxon>Tracheophyta</taxon>
        <taxon>Spermatophyta</taxon>
        <taxon>Magnoliopsida</taxon>
        <taxon>eudicotyledons</taxon>
        <taxon>Gunneridae</taxon>
        <taxon>Pentapetalae</taxon>
        <taxon>rosids</taxon>
        <taxon>fabids</taxon>
        <taxon>Fabales</taxon>
        <taxon>Fabaceae</taxon>
        <taxon>Cercidoideae</taxon>
        <taxon>Cercideae</taxon>
        <taxon>Bauhiniinae</taxon>
        <taxon>Bauhinia</taxon>
    </lineage>
</organism>
<evidence type="ECO:0000313" key="1">
    <source>
        <dbReference type="EMBL" id="KAI4335587.1"/>
    </source>
</evidence>
<comment type="caution">
    <text evidence="1">The sequence shown here is derived from an EMBL/GenBank/DDBJ whole genome shotgun (WGS) entry which is preliminary data.</text>
</comment>
<keyword evidence="2" id="KW-1185">Reference proteome</keyword>
<evidence type="ECO:0000313" key="2">
    <source>
        <dbReference type="Proteomes" id="UP000828941"/>
    </source>
</evidence>
<gene>
    <name evidence="1" type="ORF">L6164_014222</name>
</gene>
<sequence length="210" mass="22906">MVLAAFLQRLPMLGKGACLDILLGTLLRMTTGAFPEVRFFIPYLIFVYICNFFLIILCRLFNGNASIFNSGKGLAKSHRHTFILVAYNGLLKNSCDFSSLSLFQLRLSTAQTVIKGGYWFCEGGLAVGDMDATLFTHLFCAFADLDSNTNQLVISDSKTAQFSSFTQTVQQKNPSVKTLLSIGGGGSEKSAFSAMASQPNTRKSFVDSSI</sequence>
<dbReference type="EMBL" id="CM039431">
    <property type="protein sequence ID" value="KAI4335587.1"/>
    <property type="molecule type" value="Genomic_DNA"/>
</dbReference>